<keyword evidence="2" id="KW-0238">DNA-binding</keyword>
<evidence type="ECO:0000256" key="3">
    <source>
        <dbReference type="ARBA" id="ARBA00023163"/>
    </source>
</evidence>
<evidence type="ECO:0000259" key="4">
    <source>
        <dbReference type="PROSITE" id="PS50995"/>
    </source>
</evidence>
<dbReference type="Proteomes" id="UP001059859">
    <property type="component" value="Chromosome"/>
</dbReference>
<feature type="domain" description="HTH marR-type" evidence="4">
    <location>
        <begin position="15"/>
        <end position="152"/>
    </location>
</feature>
<organism evidence="5 6">
    <name type="scientific">Arthrobacter zhaoxinii</name>
    <dbReference type="NCBI Taxonomy" id="2964616"/>
    <lineage>
        <taxon>Bacteria</taxon>
        <taxon>Bacillati</taxon>
        <taxon>Actinomycetota</taxon>
        <taxon>Actinomycetes</taxon>
        <taxon>Micrococcales</taxon>
        <taxon>Micrococcaceae</taxon>
        <taxon>Arthrobacter</taxon>
    </lineage>
</organism>
<protein>
    <submittedName>
        <fullName evidence="5">MarR family transcriptional regulator</fullName>
    </submittedName>
</protein>
<dbReference type="PRINTS" id="PR00598">
    <property type="entry name" value="HTHMARR"/>
</dbReference>
<dbReference type="Gene3D" id="1.10.10.10">
    <property type="entry name" value="Winged helix-like DNA-binding domain superfamily/Winged helix DNA-binding domain"/>
    <property type="match status" value="1"/>
</dbReference>
<dbReference type="PROSITE" id="PS50995">
    <property type="entry name" value="HTH_MARR_2"/>
    <property type="match status" value="1"/>
</dbReference>
<dbReference type="InterPro" id="IPR039422">
    <property type="entry name" value="MarR/SlyA-like"/>
</dbReference>
<evidence type="ECO:0000313" key="6">
    <source>
        <dbReference type="Proteomes" id="UP001059859"/>
    </source>
</evidence>
<keyword evidence="1" id="KW-0805">Transcription regulation</keyword>
<dbReference type="Pfam" id="PF12802">
    <property type="entry name" value="MarR_2"/>
    <property type="match status" value="1"/>
</dbReference>
<accession>A0ABY5YPF1</accession>
<dbReference type="EMBL" id="CP104275">
    <property type="protein sequence ID" value="UWX96970.1"/>
    <property type="molecule type" value="Genomic_DNA"/>
</dbReference>
<name>A0ABY5YPF1_9MICC</name>
<evidence type="ECO:0000256" key="2">
    <source>
        <dbReference type="ARBA" id="ARBA00023125"/>
    </source>
</evidence>
<dbReference type="InterPro" id="IPR036388">
    <property type="entry name" value="WH-like_DNA-bd_sf"/>
</dbReference>
<gene>
    <name evidence="5" type="ORF">N2K95_15260</name>
</gene>
<evidence type="ECO:0000313" key="5">
    <source>
        <dbReference type="EMBL" id="UWX96970.1"/>
    </source>
</evidence>
<sequence length="154" mass="16915">MATPTAGDSENITFESSVLEVEHQFSMMLAAARRSVKHAAAAVHPALQPLGFTVLMTLYRGGECQQGSVVETLHVDKALLSRTVSQLEALGLVVRRTDPADGRVQLLNLTAEGRARFEGANTAKRSKLRARLRSWTPAELRNLSDLLHKLNERD</sequence>
<dbReference type="PANTHER" id="PTHR33164">
    <property type="entry name" value="TRANSCRIPTIONAL REGULATOR, MARR FAMILY"/>
    <property type="match status" value="1"/>
</dbReference>
<dbReference type="InterPro" id="IPR000835">
    <property type="entry name" value="HTH_MarR-typ"/>
</dbReference>
<dbReference type="SUPFAM" id="SSF46785">
    <property type="entry name" value="Winged helix' DNA-binding domain"/>
    <property type="match status" value="1"/>
</dbReference>
<dbReference type="SMART" id="SM00347">
    <property type="entry name" value="HTH_MARR"/>
    <property type="match status" value="1"/>
</dbReference>
<reference evidence="5" key="1">
    <citation type="submission" date="2022-09" db="EMBL/GenBank/DDBJ databases">
        <title>Novel species in genus Arthrobacter.</title>
        <authorList>
            <person name="Liu Y."/>
        </authorList>
    </citation>
    <scope>NUCLEOTIDE SEQUENCE</scope>
    <source>
        <strain evidence="5">Zg-Y815</strain>
    </source>
</reference>
<evidence type="ECO:0000256" key="1">
    <source>
        <dbReference type="ARBA" id="ARBA00023015"/>
    </source>
</evidence>
<keyword evidence="6" id="KW-1185">Reference proteome</keyword>
<proteinExistence type="predicted"/>
<dbReference type="InterPro" id="IPR023187">
    <property type="entry name" value="Tscrpt_reg_MarR-type_CS"/>
</dbReference>
<dbReference type="InterPro" id="IPR036390">
    <property type="entry name" value="WH_DNA-bd_sf"/>
</dbReference>
<dbReference type="PANTHER" id="PTHR33164:SF57">
    <property type="entry name" value="MARR-FAMILY TRANSCRIPTIONAL REGULATOR"/>
    <property type="match status" value="1"/>
</dbReference>
<keyword evidence="3" id="KW-0804">Transcription</keyword>
<dbReference type="PROSITE" id="PS01117">
    <property type="entry name" value="HTH_MARR_1"/>
    <property type="match status" value="1"/>
</dbReference>
<dbReference type="RefSeq" id="WP_260652240.1">
    <property type="nucleotide sequence ID" value="NZ_CP104275.1"/>
</dbReference>